<accession>A0ABZ0PQP2</accession>
<proteinExistence type="predicted"/>
<reference evidence="1 2" key="1">
    <citation type="submission" date="2023-11" db="EMBL/GenBank/DDBJ databases">
        <title>Complete genome of Pseudomonas benzenivorans BA3361.</title>
        <authorList>
            <person name="Shin S.Y."/>
            <person name="Song J."/>
            <person name="Kang H."/>
        </authorList>
    </citation>
    <scope>NUCLEOTIDE SEQUENCE [LARGE SCALE GENOMIC DNA]</scope>
    <source>
        <strain evidence="1 2">HNIBRBA3361</strain>
    </source>
</reference>
<evidence type="ECO:0000313" key="2">
    <source>
        <dbReference type="Proteomes" id="UP001305928"/>
    </source>
</evidence>
<gene>
    <name evidence="1" type="ORF">SBP02_11845</name>
</gene>
<protein>
    <submittedName>
        <fullName evidence="1">Uncharacterized protein</fullName>
    </submittedName>
</protein>
<evidence type="ECO:0000313" key="1">
    <source>
        <dbReference type="EMBL" id="WPC03477.1"/>
    </source>
</evidence>
<name>A0ABZ0PQP2_9PSED</name>
<keyword evidence="2" id="KW-1185">Reference proteome</keyword>
<dbReference type="EMBL" id="CP137892">
    <property type="protein sequence ID" value="WPC03477.1"/>
    <property type="molecule type" value="Genomic_DNA"/>
</dbReference>
<dbReference type="Proteomes" id="UP001305928">
    <property type="component" value="Chromosome"/>
</dbReference>
<sequence>MSGISVSRTNDGEALPIVSPGARIGGGNLADNTTVLVSNPVQGTAIYLFCKSVIHVGEGTVSADSAPIDARGGVYLDVNRNKSIAVKLLDGEPAAEVWMHEVR</sequence>
<organism evidence="1 2">
    <name type="scientific">Pseudomonas benzenivorans</name>
    <dbReference type="NCBI Taxonomy" id="556533"/>
    <lineage>
        <taxon>Bacteria</taxon>
        <taxon>Pseudomonadati</taxon>
        <taxon>Pseudomonadota</taxon>
        <taxon>Gammaproteobacteria</taxon>
        <taxon>Pseudomonadales</taxon>
        <taxon>Pseudomonadaceae</taxon>
        <taxon>Pseudomonas</taxon>
    </lineage>
</organism>
<dbReference type="RefSeq" id="WP_318641979.1">
    <property type="nucleotide sequence ID" value="NZ_CP137892.1"/>
</dbReference>